<accession>A0A1I3S8T1</accession>
<feature type="signal peptide" evidence="2">
    <location>
        <begin position="1"/>
        <end position="24"/>
    </location>
</feature>
<feature type="chain" id="PRO_5011464471" description="Glycoprotein" evidence="2">
    <location>
        <begin position="25"/>
        <end position="710"/>
    </location>
</feature>
<proteinExistence type="predicted"/>
<dbReference type="OrthoDB" id="3797035at2"/>
<name>A0A1I3S8T1_9PSEU</name>
<sequence>MKRFAAVVSVAFLIVLLAPLSAAAQSVTDTPNRLRLDVTQMNPRVLTSTSTTLNITGTVANVGDRRITDLQVKLDLGERLGTEKQVRSAMSGTPAAAATSTKFLDIDPGTLEPGQTGQFTITVRLDGTAGGLRVPNAGVYPLLVNVNGTPAYGGQARLASLSLLLPVLGAPGKPQAQPPADPSEVTVVWPIADTRPRIVAAPFNGKVVLGEDVLAGDLRPGGRLDALVSSALAVRDDAQLSRSICYAVDPDLLDTVDTMSRGYEVRTPTGNVPGSGADAAKAWLGSLRQLVANQCVIQMPYADADLSALAGVRGGDLMAYALNTAQHVQQLIGTQPLPGVLWADGPLDSAALTALQNAGIRTLVADPADLSGDAEDAATVKGTSLRAQPADSLVATGLAGARGRSASAAATPPDDPAIGAQNGLAALAFRGLTGSTGSVLVTPPRRWSLPEAELTRLLQGVGELISRRMLTALPLNQLLATAPAETTTMNYTAEDVAAATPTSVTGTMSSIEATMADLRSAMAIDPVAQVDPDQLLMPLRYALVRNTSTAWPPGTDAAEVSAADSRTQLQALLGQVTVDTPGVPISLASGSAPLPVFLHNFLPVQVNVRVTLNNSTGLRTGDIGDVLLPAGLGSNNKITIPAEALRAGRFSVTVALSTPGGTQLGSPARFELRSNQYGVVTLVLTIAGGVALVLLSGRQIYRRVRGRGKQ</sequence>
<keyword evidence="4" id="KW-1185">Reference proteome</keyword>
<gene>
    <name evidence="3" type="ORF">SAMN05421835_106160</name>
</gene>
<dbReference type="EMBL" id="FORP01000006">
    <property type="protein sequence ID" value="SFJ54009.1"/>
    <property type="molecule type" value="Genomic_DNA"/>
</dbReference>
<keyword evidence="1" id="KW-0472">Membrane</keyword>
<dbReference type="RefSeq" id="WP_091506608.1">
    <property type="nucleotide sequence ID" value="NZ_CBDQZW010000025.1"/>
</dbReference>
<evidence type="ECO:0000313" key="3">
    <source>
        <dbReference type="EMBL" id="SFJ54009.1"/>
    </source>
</evidence>
<dbReference type="Proteomes" id="UP000199025">
    <property type="component" value="Unassembled WGS sequence"/>
</dbReference>
<evidence type="ECO:0000313" key="4">
    <source>
        <dbReference type="Proteomes" id="UP000199025"/>
    </source>
</evidence>
<evidence type="ECO:0008006" key="5">
    <source>
        <dbReference type="Google" id="ProtNLM"/>
    </source>
</evidence>
<keyword evidence="1" id="KW-0812">Transmembrane</keyword>
<evidence type="ECO:0000256" key="2">
    <source>
        <dbReference type="SAM" id="SignalP"/>
    </source>
</evidence>
<feature type="transmembrane region" description="Helical" evidence="1">
    <location>
        <begin position="677"/>
        <end position="697"/>
    </location>
</feature>
<reference evidence="3 4" key="1">
    <citation type="submission" date="2016-10" db="EMBL/GenBank/DDBJ databases">
        <authorList>
            <person name="de Groot N.N."/>
        </authorList>
    </citation>
    <scope>NUCLEOTIDE SEQUENCE [LARGE SCALE GENOMIC DNA]</scope>
    <source>
        <strain evidence="3 4">DSM 44468</strain>
    </source>
</reference>
<keyword evidence="1" id="KW-1133">Transmembrane helix</keyword>
<dbReference type="STRING" id="115433.SAMN05421835_106160"/>
<protein>
    <recommendedName>
        <fullName evidence="5">Glycoprotein</fullName>
    </recommendedName>
</protein>
<evidence type="ECO:0000256" key="1">
    <source>
        <dbReference type="SAM" id="Phobius"/>
    </source>
</evidence>
<keyword evidence="2" id="KW-0732">Signal</keyword>
<organism evidence="3 4">
    <name type="scientific">Amycolatopsis sacchari</name>
    <dbReference type="NCBI Taxonomy" id="115433"/>
    <lineage>
        <taxon>Bacteria</taxon>
        <taxon>Bacillati</taxon>
        <taxon>Actinomycetota</taxon>
        <taxon>Actinomycetes</taxon>
        <taxon>Pseudonocardiales</taxon>
        <taxon>Pseudonocardiaceae</taxon>
        <taxon>Amycolatopsis</taxon>
    </lineage>
</organism>
<dbReference type="AlphaFoldDB" id="A0A1I3S8T1"/>